<dbReference type="OrthoDB" id="4625878at2"/>
<accession>K5BBY5</accession>
<dbReference type="AlphaFoldDB" id="K5BBY5"/>
<keyword evidence="2" id="KW-1185">Reference proteome</keyword>
<name>K5BBY5_MYCHD</name>
<dbReference type="RefSeq" id="WP_005632849.1">
    <property type="nucleotide sequence ID" value="NZ_AMRA01000160.1"/>
</dbReference>
<reference evidence="1 2" key="1">
    <citation type="journal article" date="2012" name="J. Bacteriol.">
        <title>Genome sequence of Mycobacterium hassiacum DSM 44199, a rare source of heat-stable mycobacterial proteins.</title>
        <authorList>
            <person name="Tiago I."/>
            <person name="Maranha A."/>
            <person name="Mendes V."/>
            <person name="Alarico S."/>
            <person name="Moynihan P.J."/>
            <person name="Clarke A.J."/>
            <person name="Macedo-Ribeiro S."/>
            <person name="Pereira P.J."/>
            <person name="Empadinhas N."/>
        </authorList>
    </citation>
    <scope>NUCLEOTIDE SEQUENCE [LARGE SCALE GENOMIC DNA]</scope>
    <source>
        <strain evidence="2">DSM 44199 / CIP 105218 / JCM 12690 / 3849</strain>
    </source>
</reference>
<dbReference type="PATRIC" id="fig|1122247.3.peg.4735"/>
<organism evidence="1 2">
    <name type="scientific">Mycolicibacterium hassiacum (strain DSM 44199 / CIP 105218 / JCM 12690 / 3849)</name>
    <name type="common">Mycobacterium hassiacum</name>
    <dbReference type="NCBI Taxonomy" id="1122247"/>
    <lineage>
        <taxon>Bacteria</taxon>
        <taxon>Bacillati</taxon>
        <taxon>Actinomycetota</taxon>
        <taxon>Actinomycetes</taxon>
        <taxon>Mycobacteriales</taxon>
        <taxon>Mycobacteriaceae</taxon>
        <taxon>Mycolicibacterium</taxon>
    </lineage>
</organism>
<gene>
    <name evidence="1" type="ORF">C731_4939</name>
</gene>
<evidence type="ECO:0000313" key="1">
    <source>
        <dbReference type="EMBL" id="EKF21082.1"/>
    </source>
</evidence>
<comment type="caution">
    <text evidence="1">The sequence shown here is derived from an EMBL/GenBank/DDBJ whole genome shotgun (WGS) entry which is preliminary data.</text>
</comment>
<sequence>MSAPWSPPPLPGAWDYRSRAIVAGGAALDGMAPEQRAGALDRLREHIRAQASALDDNRLVAVSTFMVDDLYKSYFHGFRWTPGVADYIGATAGTFTDVLTGRGFVLNYVVDNTVGDAHLEPLLTYMPAIFGQAGLLTVGPQLLALRVLEHDGVGGGVSALRTALAEGHYLAEQLVLRCHRERRSYVYLNIEFDDGTPGLPLRTALAQREAERTIVVFRNEPPIVGSELIVVPPPGITLPR</sequence>
<dbReference type="eggNOG" id="ENOG5031GI6">
    <property type="taxonomic scope" value="Bacteria"/>
</dbReference>
<dbReference type="Proteomes" id="UP000006265">
    <property type="component" value="Unassembled WGS sequence"/>
</dbReference>
<evidence type="ECO:0000313" key="2">
    <source>
        <dbReference type="Proteomes" id="UP000006265"/>
    </source>
</evidence>
<protein>
    <submittedName>
        <fullName evidence="1">Uncharacterized protein</fullName>
    </submittedName>
</protein>
<dbReference type="STRING" id="1122247.GCA_000379865_03210"/>
<dbReference type="EMBL" id="AMRA01000160">
    <property type="protein sequence ID" value="EKF21082.1"/>
    <property type="molecule type" value="Genomic_DNA"/>
</dbReference>
<proteinExistence type="predicted"/>